<dbReference type="EMBL" id="RCXL01000009">
    <property type="protein sequence ID" value="RYT75153.1"/>
    <property type="molecule type" value="Genomic_DNA"/>
</dbReference>
<reference evidence="4 5" key="1">
    <citation type="submission" date="2018-06" db="EMBL/GenBank/DDBJ databases">
        <authorList>
            <consortium name="Pathogen Informatics"/>
            <person name="Doyle S."/>
        </authorList>
    </citation>
    <scope>NUCLEOTIDE SEQUENCE [LARGE SCALE GENOMIC DNA]</scope>
    <source>
        <strain evidence="4 5">NCTC11155</strain>
    </source>
</reference>
<dbReference type="AlphaFoldDB" id="A0A380Z893"/>
<dbReference type="EMBL" id="UFSX01000002">
    <property type="protein sequence ID" value="SUV43227.1"/>
    <property type="molecule type" value="Genomic_DNA"/>
</dbReference>
<sequence>MEDIFKFLLVIGIIAVGFVRQAKKEANKKTGGSPVMPMPDEDSPFPETIITPQKKTKKTEKKHTPIQRQPQSHQNTDNAFPEQADTSSEFEIHSVEEARKAIIWGEILQRKY</sequence>
<feature type="compositionally biased region" description="Polar residues" evidence="1">
    <location>
        <begin position="67"/>
        <end position="89"/>
    </location>
</feature>
<feature type="compositionally biased region" description="Basic residues" evidence="1">
    <location>
        <begin position="54"/>
        <end position="65"/>
    </location>
</feature>
<dbReference type="Proteomes" id="UP000335496">
    <property type="component" value="Unassembled WGS sequence"/>
</dbReference>
<evidence type="ECO:0000313" key="5">
    <source>
        <dbReference type="Proteomes" id="UP000254424"/>
    </source>
</evidence>
<evidence type="ECO:0000313" key="7">
    <source>
        <dbReference type="Proteomes" id="UP000335496"/>
    </source>
</evidence>
<name>A0A380Z893_9BACE</name>
<dbReference type="RefSeq" id="WP_004291808.1">
    <property type="nucleotide sequence ID" value="NZ_CABKNQ010000017.1"/>
</dbReference>
<protein>
    <recommendedName>
        <fullName evidence="8">Ferrichrome ABC transporter substrate-binding protein</fullName>
    </recommendedName>
</protein>
<evidence type="ECO:0000313" key="4">
    <source>
        <dbReference type="EMBL" id="SUV43227.1"/>
    </source>
</evidence>
<dbReference type="STRING" id="483216.BACEGG_03310"/>
<dbReference type="Proteomes" id="UP000291917">
    <property type="component" value="Unassembled WGS sequence"/>
</dbReference>
<reference evidence="2 7" key="2">
    <citation type="journal article" date="2019" name="Nat. Med.">
        <title>A library of human gut bacterial isolates paired with longitudinal multiomics data enables mechanistic microbiome research.</title>
        <authorList>
            <person name="Poyet M."/>
            <person name="Groussin M."/>
            <person name="Gibbons S.M."/>
            <person name="Avila-Pacheco J."/>
            <person name="Jiang X."/>
            <person name="Kearney S.M."/>
            <person name="Perrotta A.R."/>
            <person name="Berdy B."/>
            <person name="Zhao S."/>
            <person name="Lieberman T.D."/>
            <person name="Swanson P.K."/>
            <person name="Smith M."/>
            <person name="Roesemann S."/>
            <person name="Alexander J.E."/>
            <person name="Rich S.A."/>
            <person name="Livny J."/>
            <person name="Vlamakis H."/>
            <person name="Clish C."/>
            <person name="Bullock K."/>
            <person name="Deik A."/>
            <person name="Scott J."/>
            <person name="Pierce K.A."/>
            <person name="Xavier R.J."/>
            <person name="Alm E.J."/>
        </authorList>
    </citation>
    <scope>NUCLEOTIDE SEQUENCE [LARGE SCALE GENOMIC DNA]</scope>
    <source>
        <strain evidence="2 7">BIOML-A1</strain>
    </source>
</reference>
<dbReference type="OrthoDB" id="1050409at2"/>
<feature type="region of interest" description="Disordered" evidence="1">
    <location>
        <begin position="24"/>
        <end position="92"/>
    </location>
</feature>
<evidence type="ECO:0000313" key="2">
    <source>
        <dbReference type="EMBL" id="KAA5274360.1"/>
    </source>
</evidence>
<accession>A0A380Z893</accession>
<dbReference type="Proteomes" id="UP000254424">
    <property type="component" value="Unassembled WGS sequence"/>
</dbReference>
<dbReference type="EMBL" id="VVZX01000009">
    <property type="protein sequence ID" value="KAA5274360.1"/>
    <property type="molecule type" value="Genomic_DNA"/>
</dbReference>
<evidence type="ECO:0000313" key="6">
    <source>
        <dbReference type="Proteomes" id="UP000291917"/>
    </source>
</evidence>
<evidence type="ECO:0008006" key="8">
    <source>
        <dbReference type="Google" id="ProtNLM"/>
    </source>
</evidence>
<organism evidence="4 5">
    <name type="scientific">Bacteroides eggerthii</name>
    <dbReference type="NCBI Taxonomy" id="28111"/>
    <lineage>
        <taxon>Bacteria</taxon>
        <taxon>Pseudomonadati</taxon>
        <taxon>Bacteroidota</taxon>
        <taxon>Bacteroidia</taxon>
        <taxon>Bacteroidales</taxon>
        <taxon>Bacteroidaceae</taxon>
        <taxon>Bacteroides</taxon>
    </lineage>
</organism>
<evidence type="ECO:0000313" key="3">
    <source>
        <dbReference type="EMBL" id="RYT75153.1"/>
    </source>
</evidence>
<gene>
    <name evidence="3" type="ORF">EAJ03_08085</name>
    <name evidence="2" type="ORF">F2Z23_08770</name>
    <name evidence="4" type="ORF">NCTC11155_02619</name>
</gene>
<proteinExistence type="predicted"/>
<reference evidence="3 6" key="3">
    <citation type="journal article" date="2019" name="Science, e1252229">
        <title>Invertible promoters mediate bacterial phase variation, antibiotic resistance, and host adaptation in the gut.</title>
        <authorList>
            <person name="Jiang X."/>
            <person name="Hall A.B."/>
            <person name="Arthur T.D."/>
            <person name="Plichta D.R."/>
            <person name="Covington C.T."/>
            <person name="Poyet M."/>
            <person name="Crothers J."/>
            <person name="Moses P.L."/>
            <person name="Tolonen A.C."/>
            <person name="Vlamakis H."/>
            <person name="Alm E.J."/>
            <person name="Xavier R.J."/>
        </authorList>
    </citation>
    <scope>NUCLEOTIDE SEQUENCE [LARGE SCALE GENOMIC DNA]</scope>
    <source>
        <strain evidence="6">bj_0095</strain>
        <strain evidence="3">Bj_0095</strain>
    </source>
</reference>
<dbReference type="GeneID" id="93069370"/>
<evidence type="ECO:0000256" key="1">
    <source>
        <dbReference type="SAM" id="MobiDB-lite"/>
    </source>
</evidence>
<keyword evidence="7" id="KW-1185">Reference proteome</keyword>